<protein>
    <submittedName>
        <fullName evidence="2">Uncharacterized protein</fullName>
    </submittedName>
</protein>
<accession>A0A4S8I7C5</accession>
<feature type="compositionally biased region" description="Basic residues" evidence="1">
    <location>
        <begin position="43"/>
        <end position="53"/>
    </location>
</feature>
<keyword evidence="3" id="KW-1185">Reference proteome</keyword>
<evidence type="ECO:0000256" key="1">
    <source>
        <dbReference type="SAM" id="MobiDB-lite"/>
    </source>
</evidence>
<feature type="region of interest" description="Disordered" evidence="1">
    <location>
        <begin position="1"/>
        <end position="65"/>
    </location>
</feature>
<evidence type="ECO:0000313" key="3">
    <source>
        <dbReference type="Proteomes" id="UP000317650"/>
    </source>
</evidence>
<gene>
    <name evidence="2" type="ORF">C4D60_Mb02t00660</name>
</gene>
<organism evidence="2 3">
    <name type="scientific">Musa balbisiana</name>
    <name type="common">Banana</name>
    <dbReference type="NCBI Taxonomy" id="52838"/>
    <lineage>
        <taxon>Eukaryota</taxon>
        <taxon>Viridiplantae</taxon>
        <taxon>Streptophyta</taxon>
        <taxon>Embryophyta</taxon>
        <taxon>Tracheophyta</taxon>
        <taxon>Spermatophyta</taxon>
        <taxon>Magnoliopsida</taxon>
        <taxon>Liliopsida</taxon>
        <taxon>Zingiberales</taxon>
        <taxon>Musaceae</taxon>
        <taxon>Musa</taxon>
    </lineage>
</organism>
<reference evidence="2 3" key="1">
    <citation type="journal article" date="2019" name="Nat. Plants">
        <title>Genome sequencing of Musa balbisiana reveals subgenome evolution and function divergence in polyploid bananas.</title>
        <authorList>
            <person name="Yao X."/>
        </authorList>
    </citation>
    <scope>NUCLEOTIDE SEQUENCE [LARGE SCALE GENOMIC DNA]</scope>
    <source>
        <strain evidence="3">cv. DH-PKW</strain>
        <tissue evidence="2">Leaves</tissue>
    </source>
</reference>
<dbReference type="Proteomes" id="UP000317650">
    <property type="component" value="Chromosome 2"/>
</dbReference>
<dbReference type="EMBL" id="PYDT01000011">
    <property type="protein sequence ID" value="THU43805.1"/>
    <property type="molecule type" value="Genomic_DNA"/>
</dbReference>
<comment type="caution">
    <text evidence="2">The sequence shown here is derived from an EMBL/GenBank/DDBJ whole genome shotgun (WGS) entry which is preliminary data.</text>
</comment>
<proteinExistence type="predicted"/>
<dbReference type="AlphaFoldDB" id="A0A4S8I7C5"/>
<evidence type="ECO:0000313" key="2">
    <source>
        <dbReference type="EMBL" id="THU43805.1"/>
    </source>
</evidence>
<name>A0A4S8I7C5_MUSBA</name>
<sequence length="117" mass="12926">MAAMAPRAGDGGGRVDTLARLPTVTPQVAPPPYPLQRETPSMKQHRSRSRSRSRQPALISNDPRPWTSLFNAPVGSPDLSLEFFTPEVQTDKKIAVYETTDLVELIETWSMAIVGYC</sequence>